<name>A0A345UHI3_9BACT</name>
<protein>
    <recommendedName>
        <fullName evidence="8">DUF697 domain-containing protein</fullName>
    </recommendedName>
</protein>
<sequence length="303" mass="32623">MLISAFALSFLILIIIINQLVQFSAVIARLNETAGLVFLILSLSVLLLSVSLPVLAFLKLPGALIPPPVSEGPAYEAHLKKLARRLNQNPSVQAHMGLIEGEEQIQGALVYLNGEATEKVKQASRRAFFTTAISQNGALDALFILGLQFRLIWDIAHVYSQRPSLKDLGFLYSNVFVTALVASQLDEAEYFEMIESVITTSIGSAVTFVPGTALIVNSALNGTSNAFLTLRIGMIAQEYCSAIVRPERRLLRNSATVKAARMLGVIARDATADLIAMTGKAGMNKAGQAGTAVGDWFKGLFRG</sequence>
<reference evidence="6 7" key="1">
    <citation type="submission" date="2018-03" db="EMBL/GenBank/DDBJ databases">
        <title>Phenotypic and genomic properties of Cyclonatronum proteinivorum gen. nov., sp. nov., a haloalkaliphilic bacteroidete from soda lakes possessing Na+-translocating rhodopsin.</title>
        <authorList>
            <person name="Toshchakov S.V."/>
            <person name="Korzhenkov A."/>
            <person name="Samarov N.I."/>
            <person name="Kublanov I.V."/>
            <person name="Muntyan M.S."/>
            <person name="Sorokin D.Y."/>
        </authorList>
    </citation>
    <scope>NUCLEOTIDE SEQUENCE [LARGE SCALE GENOMIC DNA]</scope>
    <source>
        <strain evidence="6 7">Omega</strain>
    </source>
</reference>
<dbReference type="AlphaFoldDB" id="A0A345UHI3"/>
<evidence type="ECO:0000256" key="3">
    <source>
        <dbReference type="ARBA" id="ARBA00022989"/>
    </source>
</evidence>
<keyword evidence="2 5" id="KW-0812">Transmembrane</keyword>
<evidence type="ECO:0008006" key="8">
    <source>
        <dbReference type="Google" id="ProtNLM"/>
    </source>
</evidence>
<dbReference type="Proteomes" id="UP000254808">
    <property type="component" value="Chromosome"/>
</dbReference>
<comment type="subcellular location">
    <subcellularLocation>
        <location evidence="1">Membrane</location>
        <topology evidence="1">Multi-pass membrane protein</topology>
    </subcellularLocation>
</comment>
<evidence type="ECO:0000313" key="7">
    <source>
        <dbReference type="Proteomes" id="UP000254808"/>
    </source>
</evidence>
<evidence type="ECO:0000256" key="5">
    <source>
        <dbReference type="SAM" id="Phobius"/>
    </source>
</evidence>
<feature type="transmembrane region" description="Helical" evidence="5">
    <location>
        <begin position="6"/>
        <end position="28"/>
    </location>
</feature>
<dbReference type="InterPro" id="IPR021147">
    <property type="entry name" value="DUF697"/>
</dbReference>
<dbReference type="GO" id="GO:0016020">
    <property type="term" value="C:membrane"/>
    <property type="evidence" value="ECO:0007669"/>
    <property type="project" value="UniProtKB-SubCell"/>
</dbReference>
<feature type="transmembrane region" description="Helical" evidence="5">
    <location>
        <begin position="35"/>
        <end position="58"/>
    </location>
</feature>
<evidence type="ECO:0000313" key="6">
    <source>
        <dbReference type="EMBL" id="AXI99934.1"/>
    </source>
</evidence>
<keyword evidence="4 5" id="KW-0472">Membrane</keyword>
<accession>A0A345UHI3</accession>
<dbReference type="EMBL" id="CP027806">
    <property type="protein sequence ID" value="AXI99934.1"/>
    <property type="molecule type" value="Genomic_DNA"/>
</dbReference>
<gene>
    <name evidence="6" type="ORF">CYPRO_0650</name>
</gene>
<dbReference type="Pfam" id="PF05128">
    <property type="entry name" value="DUF697"/>
    <property type="match status" value="1"/>
</dbReference>
<organism evidence="6 7">
    <name type="scientific">Cyclonatronum proteinivorum</name>
    <dbReference type="NCBI Taxonomy" id="1457365"/>
    <lineage>
        <taxon>Bacteria</taxon>
        <taxon>Pseudomonadati</taxon>
        <taxon>Balneolota</taxon>
        <taxon>Balneolia</taxon>
        <taxon>Balneolales</taxon>
        <taxon>Cyclonatronaceae</taxon>
        <taxon>Cyclonatronum</taxon>
    </lineage>
</organism>
<dbReference type="KEGG" id="cprv:CYPRO_0650"/>
<evidence type="ECO:0000256" key="2">
    <source>
        <dbReference type="ARBA" id="ARBA00022692"/>
    </source>
</evidence>
<evidence type="ECO:0000256" key="1">
    <source>
        <dbReference type="ARBA" id="ARBA00004141"/>
    </source>
</evidence>
<keyword evidence="3 5" id="KW-1133">Transmembrane helix</keyword>
<proteinExistence type="predicted"/>
<keyword evidence="7" id="KW-1185">Reference proteome</keyword>
<evidence type="ECO:0000256" key="4">
    <source>
        <dbReference type="ARBA" id="ARBA00023136"/>
    </source>
</evidence>